<evidence type="ECO:0000313" key="8">
    <source>
        <dbReference type="EMBL" id="QAR32581.1"/>
    </source>
</evidence>
<sequence length="305" mass="36262">MKGLPLVKIKNGERHYLKLTQNQRVQHLFIMVTFILLVATGFPLKFHFYPWAKPMIELFGGLHVTRFIHRVCGVIMVGQFFYHWYYLFKNMALNYIIPAKKTGTFSWGEFGRFVYYSPMCPRKKDAQDIAAFIKYALFISDDMPKHERFHWREKFDYWAVFWGIPVLGLTGLFLWFPVWATTFIPGWAVNISYIAHSDEAMLAVSVIFIWHMYNAHVNYDKFPMSPLFLTGYLPEHLMKHEYYMEWARINRIVEKDPSRLLDLDKEKEAEMLTNQEKVELIREQIEFMKESTTGGKYNRGGSHHE</sequence>
<dbReference type="GO" id="GO:0015944">
    <property type="term" value="P:formate oxidation"/>
    <property type="evidence" value="ECO:0007669"/>
    <property type="project" value="TreeGrafter"/>
</dbReference>
<dbReference type="InterPro" id="IPR051817">
    <property type="entry name" value="FDH_cytochrome_b556_subunit"/>
</dbReference>
<dbReference type="GO" id="GO:0009055">
    <property type="term" value="F:electron transfer activity"/>
    <property type="evidence" value="ECO:0007669"/>
    <property type="project" value="InterPro"/>
</dbReference>
<reference evidence="8 9" key="1">
    <citation type="submission" date="2019-01" db="EMBL/GenBank/DDBJ databases">
        <title>Geovibrio thiophilus DSM 11263, complete genome.</title>
        <authorList>
            <person name="Spring S."/>
            <person name="Bunk B."/>
            <person name="Sproer C."/>
        </authorList>
    </citation>
    <scope>NUCLEOTIDE SEQUENCE [LARGE SCALE GENOMIC DNA]</scope>
    <source>
        <strain evidence="8 9">DSM 11263</strain>
    </source>
</reference>
<feature type="transmembrane region" description="Helical" evidence="6">
    <location>
        <begin position="200"/>
        <end position="219"/>
    </location>
</feature>
<feature type="domain" description="Cytochrome b561 bacterial/Ni-hydrogenase" evidence="7">
    <location>
        <begin position="24"/>
        <end position="214"/>
    </location>
</feature>
<evidence type="ECO:0000256" key="2">
    <source>
        <dbReference type="ARBA" id="ARBA00022475"/>
    </source>
</evidence>
<evidence type="ECO:0000313" key="9">
    <source>
        <dbReference type="Proteomes" id="UP000287502"/>
    </source>
</evidence>
<evidence type="ECO:0000256" key="1">
    <source>
        <dbReference type="ARBA" id="ARBA00004651"/>
    </source>
</evidence>
<dbReference type="GO" id="GO:0009061">
    <property type="term" value="P:anaerobic respiration"/>
    <property type="evidence" value="ECO:0007669"/>
    <property type="project" value="TreeGrafter"/>
</dbReference>
<feature type="transmembrane region" description="Helical" evidence="6">
    <location>
        <begin position="28"/>
        <end position="47"/>
    </location>
</feature>
<dbReference type="PANTHER" id="PTHR30074">
    <property type="entry name" value="FORMATE DEHYDROGENASE, NITRATE-INDUCIBLE, CYTOCHROME B556 FDN SUBUNIT"/>
    <property type="match status" value="1"/>
</dbReference>
<dbReference type="PANTHER" id="PTHR30074:SF6">
    <property type="entry name" value="FORMATE DEHYDROGENASE GAMMA SUBUNIT"/>
    <property type="match status" value="1"/>
</dbReference>
<dbReference type="GO" id="GO:0009326">
    <property type="term" value="C:formate dehydrogenase complex"/>
    <property type="evidence" value="ECO:0007669"/>
    <property type="project" value="TreeGrafter"/>
</dbReference>
<name>A0A3R6AX98_9BACT</name>
<dbReference type="SUPFAM" id="SSF81342">
    <property type="entry name" value="Transmembrane di-heme cytochromes"/>
    <property type="match status" value="1"/>
</dbReference>
<dbReference type="GO" id="GO:0036397">
    <property type="term" value="F:formate dehydrogenase (quinone) activity"/>
    <property type="evidence" value="ECO:0007669"/>
    <property type="project" value="TreeGrafter"/>
</dbReference>
<dbReference type="Gene3D" id="1.20.950.20">
    <property type="entry name" value="Transmembrane di-heme cytochromes, Chain C"/>
    <property type="match status" value="1"/>
</dbReference>
<gene>
    <name evidence="8" type="ORF">EP073_03915</name>
</gene>
<dbReference type="Pfam" id="PF01292">
    <property type="entry name" value="Ni_hydr_CYTB"/>
    <property type="match status" value="1"/>
</dbReference>
<keyword evidence="4 6" id="KW-1133">Transmembrane helix</keyword>
<dbReference type="Proteomes" id="UP000287502">
    <property type="component" value="Chromosome"/>
</dbReference>
<dbReference type="GO" id="GO:0005886">
    <property type="term" value="C:plasma membrane"/>
    <property type="evidence" value="ECO:0007669"/>
    <property type="project" value="UniProtKB-SubCell"/>
</dbReference>
<protein>
    <recommendedName>
        <fullName evidence="7">Cytochrome b561 bacterial/Ni-hydrogenase domain-containing protein</fullName>
    </recommendedName>
</protein>
<evidence type="ECO:0000256" key="5">
    <source>
        <dbReference type="ARBA" id="ARBA00023136"/>
    </source>
</evidence>
<dbReference type="RefSeq" id="WP_128465868.1">
    <property type="nucleotide sequence ID" value="NZ_CP035108.1"/>
</dbReference>
<keyword evidence="2" id="KW-1003">Cell membrane</keyword>
<comment type="subcellular location">
    <subcellularLocation>
        <location evidence="1">Cell membrane</location>
        <topology evidence="1">Multi-pass membrane protein</topology>
    </subcellularLocation>
</comment>
<dbReference type="AlphaFoldDB" id="A0A3R6AX98"/>
<accession>A0A3R6AX98</accession>
<evidence type="ECO:0000256" key="4">
    <source>
        <dbReference type="ARBA" id="ARBA00022989"/>
    </source>
</evidence>
<organism evidence="8 9">
    <name type="scientific">Geovibrio thiophilus</name>
    <dbReference type="NCBI Taxonomy" id="139438"/>
    <lineage>
        <taxon>Bacteria</taxon>
        <taxon>Pseudomonadati</taxon>
        <taxon>Deferribacterota</taxon>
        <taxon>Deferribacteres</taxon>
        <taxon>Deferribacterales</taxon>
        <taxon>Geovibrionaceae</taxon>
        <taxon>Geovibrio</taxon>
    </lineage>
</organism>
<keyword evidence="3 6" id="KW-0812">Transmembrane</keyword>
<dbReference type="InterPro" id="IPR016174">
    <property type="entry name" value="Di-haem_cyt_TM"/>
</dbReference>
<feature type="transmembrane region" description="Helical" evidence="6">
    <location>
        <begin position="155"/>
        <end position="180"/>
    </location>
</feature>
<dbReference type="OrthoDB" id="9814800at2"/>
<evidence type="ECO:0000259" key="7">
    <source>
        <dbReference type="Pfam" id="PF01292"/>
    </source>
</evidence>
<dbReference type="InterPro" id="IPR011577">
    <property type="entry name" value="Cyt_b561_bac/Ni-Hgenase"/>
</dbReference>
<keyword evidence="5 6" id="KW-0472">Membrane</keyword>
<evidence type="ECO:0000256" key="3">
    <source>
        <dbReference type="ARBA" id="ARBA00022692"/>
    </source>
</evidence>
<dbReference type="KEGG" id="gtl:EP073_03915"/>
<dbReference type="GO" id="GO:0022904">
    <property type="term" value="P:respiratory electron transport chain"/>
    <property type="evidence" value="ECO:0007669"/>
    <property type="project" value="InterPro"/>
</dbReference>
<dbReference type="EMBL" id="CP035108">
    <property type="protein sequence ID" value="QAR32581.1"/>
    <property type="molecule type" value="Genomic_DNA"/>
</dbReference>
<feature type="transmembrane region" description="Helical" evidence="6">
    <location>
        <begin position="67"/>
        <end position="88"/>
    </location>
</feature>
<keyword evidence="9" id="KW-1185">Reference proteome</keyword>
<proteinExistence type="predicted"/>
<evidence type="ECO:0000256" key="6">
    <source>
        <dbReference type="SAM" id="Phobius"/>
    </source>
</evidence>